<proteinExistence type="predicted"/>
<gene>
    <name evidence="1" type="ORF">EV182_007973</name>
</gene>
<name>A0ACC1HJM8_9FUNG</name>
<dbReference type="EMBL" id="JAMZIH010003909">
    <property type="protein sequence ID" value="KAJ1676551.1"/>
    <property type="molecule type" value="Genomic_DNA"/>
</dbReference>
<dbReference type="Proteomes" id="UP001145114">
    <property type="component" value="Unassembled WGS sequence"/>
</dbReference>
<reference evidence="1" key="1">
    <citation type="submission" date="2022-06" db="EMBL/GenBank/DDBJ databases">
        <title>Phylogenomic reconstructions and comparative analyses of Kickxellomycotina fungi.</title>
        <authorList>
            <person name="Reynolds N.K."/>
            <person name="Stajich J.E."/>
            <person name="Barry K."/>
            <person name="Grigoriev I.V."/>
            <person name="Crous P."/>
            <person name="Smith M.E."/>
        </authorList>
    </citation>
    <scope>NUCLEOTIDE SEQUENCE</scope>
    <source>
        <strain evidence="1">RSA 2271</strain>
    </source>
</reference>
<accession>A0ACC1HJM8</accession>
<organism evidence="1 2">
    <name type="scientific">Spiromyces aspiralis</name>
    <dbReference type="NCBI Taxonomy" id="68401"/>
    <lineage>
        <taxon>Eukaryota</taxon>
        <taxon>Fungi</taxon>
        <taxon>Fungi incertae sedis</taxon>
        <taxon>Zoopagomycota</taxon>
        <taxon>Kickxellomycotina</taxon>
        <taxon>Kickxellomycetes</taxon>
        <taxon>Kickxellales</taxon>
        <taxon>Kickxellaceae</taxon>
        <taxon>Spiromyces</taxon>
    </lineage>
</organism>
<sequence length="213" mass="23245">MLDFFKTTQPKKIAELASKLMAICGEGSIASGVNLRAVAWAAFILALESLMIAKGSELKSLRAGERKFLITLCASLDYTSGRTITQRVRDFVNLLIKHSKKVPWLKGLSVNFKDITSVAIDIIQFSISLSPHLGMAMSPCHPFDLDWLGVMEPGSAQCEVQVAVSGPCMPQAVAAEDGIERSAKDNSAEYTAGQLEQLRKDLEPPSFTRNEEI</sequence>
<comment type="caution">
    <text evidence="1">The sequence shown here is derived from an EMBL/GenBank/DDBJ whole genome shotgun (WGS) entry which is preliminary data.</text>
</comment>
<evidence type="ECO:0000313" key="1">
    <source>
        <dbReference type="EMBL" id="KAJ1676551.1"/>
    </source>
</evidence>
<feature type="non-terminal residue" evidence="1">
    <location>
        <position position="213"/>
    </location>
</feature>
<protein>
    <submittedName>
        <fullName evidence="1">Uncharacterized protein</fullName>
    </submittedName>
</protein>
<evidence type="ECO:0000313" key="2">
    <source>
        <dbReference type="Proteomes" id="UP001145114"/>
    </source>
</evidence>
<keyword evidence="2" id="KW-1185">Reference proteome</keyword>